<accession>A0A365Y1M2</accession>
<comment type="caution">
    <text evidence="1">The sequence shown here is derived from an EMBL/GenBank/DDBJ whole genome shotgun (WGS) entry which is preliminary data.</text>
</comment>
<sequence length="228" mass="25523">MHQLAKGDSLANIYSRTITYSGDSFAPLVFRISGTSTYQVTDNNPLKPVFQEADLYDGRPISRSVSIIGLNGTNTYQDKTYTNTSASGLLYNELIWGAIPVNVHEGDTWQNKITVPWELGGVGTQTVKVISLDEQHQTITLQREGYSEGPHDNDPKQLDITTLDGKKQRLQLRTGTSHWTGLTTFRKGIVISDELIVTRPILLSDKNVQFNGQHREYILLNAMPYQPL</sequence>
<reference evidence="1 2" key="1">
    <citation type="submission" date="2018-05" db="EMBL/GenBank/DDBJ databases">
        <title>Chitinophaga sp. K3CV102501T nov., isolated from isolated from a monsoon evergreen broad-leaved forest soil.</title>
        <authorList>
            <person name="Lv Y."/>
        </authorList>
    </citation>
    <scope>NUCLEOTIDE SEQUENCE [LARGE SCALE GENOMIC DNA]</scope>
    <source>
        <strain evidence="1 2">GDMCC 1.1325</strain>
    </source>
</reference>
<proteinExistence type="predicted"/>
<gene>
    <name evidence="1" type="ORF">DF182_07890</name>
</gene>
<name>A0A365Y1M2_9BACT</name>
<dbReference type="Proteomes" id="UP000253410">
    <property type="component" value="Unassembled WGS sequence"/>
</dbReference>
<protein>
    <submittedName>
        <fullName evidence="1">Uncharacterized protein</fullName>
    </submittedName>
</protein>
<dbReference type="AlphaFoldDB" id="A0A365Y1M2"/>
<dbReference type="EMBL" id="QFFJ01000001">
    <property type="protein sequence ID" value="RBL92493.1"/>
    <property type="molecule type" value="Genomic_DNA"/>
</dbReference>
<evidence type="ECO:0000313" key="1">
    <source>
        <dbReference type="EMBL" id="RBL92493.1"/>
    </source>
</evidence>
<organism evidence="1 2">
    <name type="scientific">Chitinophaga flava</name>
    <dbReference type="NCBI Taxonomy" id="2259036"/>
    <lineage>
        <taxon>Bacteria</taxon>
        <taxon>Pseudomonadati</taxon>
        <taxon>Bacteroidota</taxon>
        <taxon>Chitinophagia</taxon>
        <taxon>Chitinophagales</taxon>
        <taxon>Chitinophagaceae</taxon>
        <taxon>Chitinophaga</taxon>
    </lineage>
</organism>
<keyword evidence="2" id="KW-1185">Reference proteome</keyword>
<evidence type="ECO:0000313" key="2">
    <source>
        <dbReference type="Proteomes" id="UP000253410"/>
    </source>
</evidence>